<dbReference type="EMBL" id="BAAATZ010000009">
    <property type="protein sequence ID" value="GAA2726463.1"/>
    <property type="molecule type" value="Genomic_DNA"/>
</dbReference>
<dbReference type="InterPro" id="IPR008984">
    <property type="entry name" value="SMAD_FHA_dom_sf"/>
</dbReference>
<dbReference type="Pfam" id="PF00498">
    <property type="entry name" value="FHA"/>
    <property type="match status" value="1"/>
</dbReference>
<accession>A0ABP6GMU0</accession>
<dbReference type="PROSITE" id="PS50006">
    <property type="entry name" value="FHA_DOMAIN"/>
    <property type="match status" value="1"/>
</dbReference>
<evidence type="ECO:0000256" key="1">
    <source>
        <dbReference type="ARBA" id="ARBA00022553"/>
    </source>
</evidence>
<feature type="domain" description="FHA" evidence="3">
    <location>
        <begin position="315"/>
        <end position="373"/>
    </location>
</feature>
<dbReference type="InterPro" id="IPR000253">
    <property type="entry name" value="FHA_dom"/>
</dbReference>
<name>A0ABP6GMU0_9ACTN</name>
<gene>
    <name evidence="4" type="ORF">GCM10010439_29100</name>
</gene>
<evidence type="ECO:0000259" key="3">
    <source>
        <dbReference type="PROSITE" id="PS50006"/>
    </source>
</evidence>
<dbReference type="Gene3D" id="2.60.200.20">
    <property type="match status" value="1"/>
</dbReference>
<proteinExistence type="predicted"/>
<sequence>MTTRTAFTVSVDQNRYLPDGGTDLHAIVSVTGTGDPDEPDGDVLLRVTVPRGVSLRSLRQVLPAEEDLTGSASESAPRVFDHPTGRWGRRETREYHLRLRVPAHELGLRMRAARISLLDGGPSGAADVFAEWTDDRTRCTRIDARVAHYTGQSELAARIRAGLDARQAGDAGTAAVELDGALRLARAHGNVPLATVLSRVIEGDETTCTFRLRRGASRAEPPRPVPAVAVDTPCPECGLPGFGRFCEGCGHDFATGVPGPRPAPRDAAGFRWHVVISTDHDYHRQVLAESGPDAGRLPRPPRRAERSLPLTGGRVLLGRRSALRGTVPDIDLAGTSRDPAVSRTHAVLLARGGGWSLIDPGSANGTRLNEAAAPLSPGAEIPLREGDRIHLGAWTTVELRGEPAREGTGREESPS</sequence>
<dbReference type="Gene3D" id="2.60.40.3670">
    <property type="match status" value="1"/>
</dbReference>
<evidence type="ECO:0000313" key="5">
    <source>
        <dbReference type="Proteomes" id="UP001501842"/>
    </source>
</evidence>
<evidence type="ECO:0000256" key="2">
    <source>
        <dbReference type="SAM" id="MobiDB-lite"/>
    </source>
</evidence>
<feature type="region of interest" description="Disordered" evidence="2">
    <location>
        <begin position="66"/>
        <end position="85"/>
    </location>
</feature>
<dbReference type="Gene3D" id="1.20.120.1690">
    <property type="match status" value="1"/>
</dbReference>
<protein>
    <recommendedName>
        <fullName evidence="3">FHA domain-containing protein</fullName>
    </recommendedName>
</protein>
<dbReference type="Proteomes" id="UP001501842">
    <property type="component" value="Unassembled WGS sequence"/>
</dbReference>
<keyword evidence="5" id="KW-1185">Reference proteome</keyword>
<evidence type="ECO:0000313" key="4">
    <source>
        <dbReference type="EMBL" id="GAA2726463.1"/>
    </source>
</evidence>
<comment type="caution">
    <text evidence="4">The sequence shown here is derived from an EMBL/GenBank/DDBJ whole genome shotgun (WGS) entry which is preliminary data.</text>
</comment>
<dbReference type="CDD" id="cd00060">
    <property type="entry name" value="FHA"/>
    <property type="match status" value="1"/>
</dbReference>
<dbReference type="RefSeq" id="WP_344450883.1">
    <property type="nucleotide sequence ID" value="NZ_BAAATZ010000009.1"/>
</dbReference>
<organism evidence="4 5">
    <name type="scientific">Actinocorallia aurantiaca</name>
    <dbReference type="NCBI Taxonomy" id="46204"/>
    <lineage>
        <taxon>Bacteria</taxon>
        <taxon>Bacillati</taxon>
        <taxon>Actinomycetota</taxon>
        <taxon>Actinomycetes</taxon>
        <taxon>Streptosporangiales</taxon>
        <taxon>Thermomonosporaceae</taxon>
        <taxon>Actinocorallia</taxon>
    </lineage>
</organism>
<keyword evidence="1" id="KW-0597">Phosphoprotein</keyword>
<reference evidence="5" key="1">
    <citation type="journal article" date="2019" name="Int. J. Syst. Evol. Microbiol.">
        <title>The Global Catalogue of Microorganisms (GCM) 10K type strain sequencing project: providing services to taxonomists for standard genome sequencing and annotation.</title>
        <authorList>
            <consortium name="The Broad Institute Genomics Platform"/>
            <consortium name="The Broad Institute Genome Sequencing Center for Infectious Disease"/>
            <person name="Wu L."/>
            <person name="Ma J."/>
        </authorList>
    </citation>
    <scope>NUCLEOTIDE SEQUENCE [LARGE SCALE GENOMIC DNA]</scope>
    <source>
        <strain evidence="5">JCM 8201</strain>
    </source>
</reference>
<dbReference type="SUPFAM" id="SSF49879">
    <property type="entry name" value="SMAD/FHA domain"/>
    <property type="match status" value="1"/>
</dbReference>
<dbReference type="SMART" id="SM00240">
    <property type="entry name" value="FHA"/>
    <property type="match status" value="1"/>
</dbReference>